<evidence type="ECO:0000256" key="13">
    <source>
        <dbReference type="RuleBase" id="RU004016"/>
    </source>
</evidence>
<keyword evidence="9" id="KW-0133">Cell shape</keyword>
<name>A0ABY2XDM8_9RHOB</name>
<gene>
    <name evidence="16" type="ORF">FGK64_03885</name>
</gene>
<dbReference type="Proteomes" id="UP001191082">
    <property type="component" value="Unassembled WGS sequence"/>
</dbReference>
<evidence type="ECO:0000256" key="6">
    <source>
        <dbReference type="ARBA" id="ARBA00022670"/>
    </source>
</evidence>
<evidence type="ECO:0000313" key="17">
    <source>
        <dbReference type="Proteomes" id="UP001191082"/>
    </source>
</evidence>
<comment type="similarity">
    <text evidence="3 13">Belongs to the peptidase S11 family.</text>
</comment>
<keyword evidence="6" id="KW-0645">Protease</keyword>
<dbReference type="InterPro" id="IPR012907">
    <property type="entry name" value="Peptidase_S11_C"/>
</dbReference>
<dbReference type="PANTHER" id="PTHR21581">
    <property type="entry name" value="D-ALANYL-D-ALANINE CARBOXYPEPTIDASE"/>
    <property type="match status" value="1"/>
</dbReference>
<evidence type="ECO:0000256" key="5">
    <source>
        <dbReference type="ARBA" id="ARBA00022645"/>
    </source>
</evidence>
<dbReference type="EMBL" id="VCPC01000001">
    <property type="protein sequence ID" value="TMV15113.1"/>
    <property type="molecule type" value="Genomic_DNA"/>
</dbReference>
<reference evidence="16 17" key="1">
    <citation type="submission" date="2019-05" db="EMBL/GenBank/DDBJ databases">
        <title>Marivita sp. nov. isolated from sea sediment.</title>
        <authorList>
            <person name="Kim W."/>
        </authorList>
    </citation>
    <scope>NUCLEOTIDE SEQUENCE [LARGE SCALE GENOMIC DNA]</scope>
    <source>
        <strain evidence="16 17">CAU 1492</strain>
    </source>
</reference>
<evidence type="ECO:0000256" key="1">
    <source>
        <dbReference type="ARBA" id="ARBA00003217"/>
    </source>
</evidence>
<dbReference type="Pfam" id="PF00768">
    <property type="entry name" value="Peptidase_S11"/>
    <property type="match status" value="1"/>
</dbReference>
<dbReference type="SMART" id="SM00936">
    <property type="entry name" value="PBP5_C"/>
    <property type="match status" value="1"/>
</dbReference>
<sequence>MKPFRRAVAATFACVLTALPAWAFDTSARAAYVLDVTTDTVLMQKDAQAPLPPASMSKLMTLYVAFEAIRDGRLTLDERLSVSQHAMSYKGSTMFLNTQDKVRVEDLLRGIIVLSGNDACAVIAEALSPDGTEAGFARYMTQRAQQMGMKNSTFMNSNGWPQAGHRMSVEDLAILAHHLIVDFPEFYPLFAETEFAFDGRAPSNVRNRNPLLTQGIGADGLKTGHTEEAGYGLVGSAKQGDRRVVFVISGLDTERQRAEEAAAIVNWSFRQFAEKTVAKAGDPIAEARVWMGSEQTVNMVAPEEYRVLLPALSGSDGLTGEVVYQGPVPAPIQQGQQLGELVITREDLPEVRLPLVADRAVATGGFIIKVRTAAELLLTRFSNGPVEPAADAS</sequence>
<dbReference type="PANTHER" id="PTHR21581:SF6">
    <property type="entry name" value="TRAFFICKING PROTEIN PARTICLE COMPLEX SUBUNIT 12"/>
    <property type="match status" value="1"/>
</dbReference>
<dbReference type="InterPro" id="IPR037167">
    <property type="entry name" value="Peptidase_S11_C_sf"/>
</dbReference>
<evidence type="ECO:0000256" key="9">
    <source>
        <dbReference type="ARBA" id="ARBA00022960"/>
    </source>
</evidence>
<evidence type="ECO:0000313" key="16">
    <source>
        <dbReference type="EMBL" id="TMV15113.1"/>
    </source>
</evidence>
<dbReference type="Gene3D" id="2.60.410.10">
    <property type="entry name" value="D-Ala-D-Ala carboxypeptidase, C-terminal domain"/>
    <property type="match status" value="1"/>
</dbReference>
<evidence type="ECO:0000256" key="8">
    <source>
        <dbReference type="ARBA" id="ARBA00022801"/>
    </source>
</evidence>
<comment type="function">
    <text evidence="1">Removes C-terminal D-alanyl residues from sugar-peptide cell wall precursors.</text>
</comment>
<evidence type="ECO:0000256" key="3">
    <source>
        <dbReference type="ARBA" id="ARBA00007164"/>
    </source>
</evidence>
<feature type="chain" id="PRO_5045464190" description="serine-type D-Ala-D-Ala carboxypeptidase" evidence="14">
    <location>
        <begin position="24"/>
        <end position="393"/>
    </location>
</feature>
<dbReference type="InterPro" id="IPR015956">
    <property type="entry name" value="Peniciliin-bd_prot_C_sf"/>
</dbReference>
<keyword evidence="7 14" id="KW-0732">Signal</keyword>
<dbReference type="PRINTS" id="PR00725">
    <property type="entry name" value="DADACBPTASE1"/>
</dbReference>
<proteinExistence type="inferred from homology"/>
<feature type="signal peptide" evidence="14">
    <location>
        <begin position="1"/>
        <end position="23"/>
    </location>
</feature>
<keyword evidence="5 16" id="KW-0121">Carboxypeptidase</keyword>
<evidence type="ECO:0000256" key="10">
    <source>
        <dbReference type="ARBA" id="ARBA00022984"/>
    </source>
</evidence>
<keyword evidence="8" id="KW-0378">Hydrolase</keyword>
<dbReference type="RefSeq" id="WP_138862461.1">
    <property type="nucleotide sequence ID" value="NZ_VCPC01000001.1"/>
</dbReference>
<organism evidence="16 17">
    <name type="scientific">Arenibacterium halophilum</name>
    <dbReference type="NCBI Taxonomy" id="2583821"/>
    <lineage>
        <taxon>Bacteria</taxon>
        <taxon>Pseudomonadati</taxon>
        <taxon>Pseudomonadota</taxon>
        <taxon>Alphaproteobacteria</taxon>
        <taxon>Rhodobacterales</taxon>
        <taxon>Paracoccaceae</taxon>
        <taxon>Arenibacterium</taxon>
    </lineage>
</organism>
<evidence type="ECO:0000256" key="14">
    <source>
        <dbReference type="SAM" id="SignalP"/>
    </source>
</evidence>
<dbReference type="Pfam" id="PF07943">
    <property type="entry name" value="PBP5_C"/>
    <property type="match status" value="1"/>
</dbReference>
<dbReference type="InterPro" id="IPR012338">
    <property type="entry name" value="Beta-lactam/transpept-like"/>
</dbReference>
<evidence type="ECO:0000256" key="4">
    <source>
        <dbReference type="ARBA" id="ARBA00012448"/>
    </source>
</evidence>
<feature type="domain" description="Peptidase S11 D-Ala-D-Ala carboxypeptidase A C-terminal" evidence="15">
    <location>
        <begin position="272"/>
        <end position="363"/>
    </location>
</feature>
<dbReference type="EC" id="3.4.16.4" evidence="4"/>
<dbReference type="Gene3D" id="3.40.710.10">
    <property type="entry name" value="DD-peptidase/beta-lactamase superfamily"/>
    <property type="match status" value="1"/>
</dbReference>
<evidence type="ECO:0000256" key="12">
    <source>
        <dbReference type="ARBA" id="ARBA00034000"/>
    </source>
</evidence>
<evidence type="ECO:0000259" key="15">
    <source>
        <dbReference type="SMART" id="SM00936"/>
    </source>
</evidence>
<comment type="catalytic activity">
    <reaction evidence="12">
        <text>Preferential cleavage: (Ac)2-L-Lys-D-Ala-|-D-Ala. Also transpeptidation of peptidyl-alanyl moieties that are N-acyl substituents of D-alanine.</text>
        <dbReference type="EC" id="3.4.16.4"/>
    </reaction>
</comment>
<dbReference type="SUPFAM" id="SSF69189">
    <property type="entry name" value="Penicillin-binding protein associated domain"/>
    <property type="match status" value="1"/>
</dbReference>
<comment type="caution">
    <text evidence="16">The sequence shown here is derived from an EMBL/GenBank/DDBJ whole genome shotgun (WGS) entry which is preliminary data.</text>
</comment>
<keyword evidence="11" id="KW-0961">Cell wall biogenesis/degradation</keyword>
<keyword evidence="17" id="KW-1185">Reference proteome</keyword>
<keyword evidence="10" id="KW-0573">Peptidoglycan synthesis</keyword>
<evidence type="ECO:0000256" key="11">
    <source>
        <dbReference type="ARBA" id="ARBA00023316"/>
    </source>
</evidence>
<accession>A0ABY2XDM8</accession>
<protein>
    <recommendedName>
        <fullName evidence="4">serine-type D-Ala-D-Ala carboxypeptidase</fullName>
        <ecNumber evidence="4">3.4.16.4</ecNumber>
    </recommendedName>
</protein>
<dbReference type="InterPro" id="IPR018044">
    <property type="entry name" value="Peptidase_S11"/>
</dbReference>
<dbReference type="SUPFAM" id="SSF56601">
    <property type="entry name" value="beta-lactamase/transpeptidase-like"/>
    <property type="match status" value="1"/>
</dbReference>
<dbReference type="GO" id="GO:0004180">
    <property type="term" value="F:carboxypeptidase activity"/>
    <property type="evidence" value="ECO:0007669"/>
    <property type="project" value="UniProtKB-KW"/>
</dbReference>
<evidence type="ECO:0000256" key="7">
    <source>
        <dbReference type="ARBA" id="ARBA00022729"/>
    </source>
</evidence>
<comment type="pathway">
    <text evidence="2">Cell wall biogenesis; peptidoglycan biosynthesis.</text>
</comment>
<evidence type="ECO:0000256" key="2">
    <source>
        <dbReference type="ARBA" id="ARBA00004752"/>
    </source>
</evidence>
<dbReference type="InterPro" id="IPR001967">
    <property type="entry name" value="Peptidase_S11_N"/>
</dbReference>